<gene>
    <name evidence="6" type="ordered locus">Thein_1906</name>
</gene>
<dbReference type="Gene3D" id="3.40.50.10230">
    <property type="entry name" value="Cobalamin biosynthesis CobH/CbiC, precorrin-8X methylmutase"/>
    <property type="match status" value="1"/>
</dbReference>
<keyword evidence="7" id="KW-1185">Reference proteome</keyword>
<feature type="domain" description="Cobalamin biosynthesis precorrin-8X methylmutase CobH/CbiC" evidence="5">
    <location>
        <begin position="7"/>
        <end position="206"/>
    </location>
</feature>
<accession>F8ACC3</accession>
<evidence type="ECO:0000256" key="3">
    <source>
        <dbReference type="ARBA" id="ARBA00022573"/>
    </source>
</evidence>
<comment type="similarity">
    <text evidence="2">Belongs to the CobH/CbiC family.</text>
</comment>
<reference evidence="6 7" key="2">
    <citation type="journal article" date="2012" name="Stand. Genomic Sci.">
        <title>Complete genome sequence of the thermophilic sulfate-reducing ocean bacterium Thermodesulfatator indicus type strain (CIR29812(T)).</title>
        <authorList>
            <person name="Anderson I."/>
            <person name="Saunders E."/>
            <person name="Lapidus A."/>
            <person name="Nolan M."/>
            <person name="Lucas S."/>
            <person name="Tice H."/>
            <person name="Del Rio T.G."/>
            <person name="Cheng J.F."/>
            <person name="Han C."/>
            <person name="Tapia R."/>
            <person name="Goodwin L.A."/>
            <person name="Pitluck S."/>
            <person name="Liolios K."/>
            <person name="Mavromatis K."/>
            <person name="Pagani I."/>
            <person name="Ivanova N."/>
            <person name="Mikhailova N."/>
            <person name="Pati A."/>
            <person name="Chen A."/>
            <person name="Palaniappan K."/>
            <person name="Land M."/>
            <person name="Hauser L."/>
            <person name="Jeffries C.D."/>
            <person name="Chang Y.J."/>
            <person name="Brambilla E.M."/>
            <person name="Rohde M."/>
            <person name="Spring S."/>
            <person name="Goker M."/>
            <person name="Detter J.C."/>
            <person name="Woyke T."/>
            <person name="Bristow J."/>
            <person name="Eisen J.A."/>
            <person name="Markowitz V."/>
            <person name="Hugenholtz P."/>
            <person name="Kyrpides N.C."/>
            <person name="Klenk H.P."/>
        </authorList>
    </citation>
    <scope>NUCLEOTIDE SEQUENCE [LARGE SCALE GENOMIC DNA]</scope>
    <source>
        <strain evidence="7">DSM 15286 / JCM 11887 / CIR29812</strain>
    </source>
</reference>
<dbReference type="GO" id="GO:0009236">
    <property type="term" value="P:cobalamin biosynthetic process"/>
    <property type="evidence" value="ECO:0007669"/>
    <property type="project" value="UniProtKB-UniPathway"/>
</dbReference>
<organism evidence="6 7">
    <name type="scientific">Thermodesulfatator indicus (strain DSM 15286 / JCM 11887 / CIR29812)</name>
    <dbReference type="NCBI Taxonomy" id="667014"/>
    <lineage>
        <taxon>Bacteria</taxon>
        <taxon>Pseudomonadati</taxon>
        <taxon>Thermodesulfobacteriota</taxon>
        <taxon>Thermodesulfobacteria</taxon>
        <taxon>Thermodesulfobacteriales</taxon>
        <taxon>Thermodesulfatatoraceae</taxon>
        <taxon>Thermodesulfatator</taxon>
    </lineage>
</organism>
<dbReference type="EMBL" id="CP002683">
    <property type="protein sequence ID" value="AEH45761.1"/>
    <property type="molecule type" value="Genomic_DNA"/>
</dbReference>
<dbReference type="STRING" id="667014.Thein_1906"/>
<evidence type="ECO:0000256" key="4">
    <source>
        <dbReference type="ARBA" id="ARBA00023235"/>
    </source>
</evidence>
<comment type="pathway">
    <text evidence="1">Cofactor biosynthesis; adenosylcobalamin biosynthesis.</text>
</comment>
<dbReference type="InParanoid" id="F8ACC3"/>
<dbReference type="Proteomes" id="UP000006793">
    <property type="component" value="Chromosome"/>
</dbReference>
<dbReference type="UniPathway" id="UPA00148"/>
<proteinExistence type="inferred from homology"/>
<dbReference type="PANTHER" id="PTHR43588">
    <property type="entry name" value="COBALT-PRECORRIN-8 METHYLMUTASE"/>
    <property type="match status" value="1"/>
</dbReference>
<reference evidence="7" key="1">
    <citation type="submission" date="2011-04" db="EMBL/GenBank/DDBJ databases">
        <title>The complete genome of Thermodesulfatator indicus DSM 15286.</title>
        <authorList>
            <person name="Lucas S."/>
            <person name="Copeland A."/>
            <person name="Lapidus A."/>
            <person name="Bruce D."/>
            <person name="Goodwin L."/>
            <person name="Pitluck S."/>
            <person name="Peters L."/>
            <person name="Kyrpides N."/>
            <person name="Mavromatis K."/>
            <person name="Pagani I."/>
            <person name="Ivanova N."/>
            <person name="Saunders L."/>
            <person name="Detter J.C."/>
            <person name="Tapia R."/>
            <person name="Han C."/>
            <person name="Land M."/>
            <person name="Hauser L."/>
            <person name="Markowitz V."/>
            <person name="Cheng J.-F."/>
            <person name="Hugenholtz P."/>
            <person name="Woyke T."/>
            <person name="Wu D."/>
            <person name="Spring S."/>
            <person name="Schroeder M."/>
            <person name="Brambilla E."/>
            <person name="Klenk H.-P."/>
            <person name="Eisen J.A."/>
        </authorList>
    </citation>
    <scope>NUCLEOTIDE SEQUENCE [LARGE SCALE GENOMIC DNA]</scope>
    <source>
        <strain evidence="7">DSM 15286 / JCM 11887 / CIR29812</strain>
    </source>
</reference>
<dbReference type="PaxDb" id="667014-Thein_1906"/>
<dbReference type="Pfam" id="PF02570">
    <property type="entry name" value="CbiC"/>
    <property type="match status" value="1"/>
</dbReference>
<dbReference type="InterPro" id="IPR003722">
    <property type="entry name" value="Cbl_synth_CobH/CbiC"/>
</dbReference>
<keyword evidence="3" id="KW-0169">Cobalamin biosynthesis</keyword>
<dbReference type="RefSeq" id="WP_013908500.1">
    <property type="nucleotide sequence ID" value="NC_015681.1"/>
</dbReference>
<dbReference type="AlphaFoldDB" id="F8ACC3"/>
<evidence type="ECO:0000256" key="2">
    <source>
        <dbReference type="ARBA" id="ARBA00009774"/>
    </source>
</evidence>
<dbReference type="InterPro" id="IPR036588">
    <property type="entry name" value="CobH/CbiC_sf"/>
</dbReference>
<dbReference type="PANTHER" id="PTHR43588:SF1">
    <property type="entry name" value="COBALT-PRECORRIN-8 METHYLMUTASE"/>
    <property type="match status" value="1"/>
</dbReference>
<dbReference type="KEGG" id="tid:Thein_1906"/>
<evidence type="ECO:0000256" key="1">
    <source>
        <dbReference type="ARBA" id="ARBA00004953"/>
    </source>
</evidence>
<sequence length="209" mass="22466">MILKPQEIEKESFRIIENLLSKEGLSFPEESLPLVKRVIHTTGDISLAKDLVFHPLAVSRGIKALKSGGHIFCDVKMVVSGINQKELSRLGGKVCCYIDDEEVIKEAQRRGITRAICSVEKAISDRSKNIDIFVIGNAPTALLALIKALEKGARPPSLIIGVPVGFVGAAEYKALLVEKSPAPYITLLGTRGGSTIAVALVNALIKLAL</sequence>
<protein>
    <submittedName>
        <fullName evidence="6">Precorrin-8X methylmutase</fullName>
        <ecNumber evidence="6">5.4.99.61</ecNumber>
    </submittedName>
</protein>
<name>F8ACC3_THEID</name>
<evidence type="ECO:0000313" key="7">
    <source>
        <dbReference type="Proteomes" id="UP000006793"/>
    </source>
</evidence>
<dbReference type="EC" id="5.4.99.61" evidence="6"/>
<dbReference type="eggNOG" id="COG2082">
    <property type="taxonomic scope" value="Bacteria"/>
</dbReference>
<dbReference type="GO" id="GO:0016993">
    <property type="term" value="F:precorrin-8X methylmutase activity"/>
    <property type="evidence" value="ECO:0007669"/>
    <property type="project" value="UniProtKB-EC"/>
</dbReference>
<dbReference type="PATRIC" id="fig|667014.3.peg.1961"/>
<evidence type="ECO:0000259" key="5">
    <source>
        <dbReference type="Pfam" id="PF02570"/>
    </source>
</evidence>
<dbReference type="HOGENOM" id="CLU_084703_1_1_0"/>
<keyword evidence="4 6" id="KW-0413">Isomerase</keyword>
<dbReference type="SUPFAM" id="SSF63965">
    <property type="entry name" value="Precorrin-8X methylmutase CbiC/CobH"/>
    <property type="match status" value="1"/>
</dbReference>
<evidence type="ECO:0000313" key="6">
    <source>
        <dbReference type="EMBL" id="AEH45761.1"/>
    </source>
</evidence>